<dbReference type="PANTHER" id="PTHR38926:SF57">
    <property type="entry name" value="F-BOX DOMAIN-CONTAINING PROTEIN"/>
    <property type="match status" value="1"/>
</dbReference>
<sequence length="162" mass="19031">MMEEEKSPVRRWEDLNIDMLVKIFQSFDVFQLIAIIPQVCPAWQSTFSDQRLWKTLDLSVMQSNFIRISIPQCPRLKHLVMPAWEKLKKQTICSAFHEWKDLESLTMPSLEEPAYVIEKIGRSCKKNFRAQDYDSLRYTVCICTGLISPKLECFECDVYGLI</sequence>
<dbReference type="PANTHER" id="PTHR38926">
    <property type="entry name" value="F-BOX DOMAIN CONTAINING PROTEIN, EXPRESSED"/>
    <property type="match status" value="1"/>
</dbReference>
<dbReference type="Proteomes" id="UP000824120">
    <property type="component" value="Chromosome 1"/>
</dbReference>
<dbReference type="Gene3D" id="3.80.10.10">
    <property type="entry name" value="Ribonuclease Inhibitor"/>
    <property type="match status" value="1"/>
</dbReference>
<reference evidence="2 3" key="1">
    <citation type="submission" date="2020-09" db="EMBL/GenBank/DDBJ databases">
        <title>De no assembly of potato wild relative species, Solanum commersonii.</title>
        <authorList>
            <person name="Cho K."/>
        </authorList>
    </citation>
    <scope>NUCLEOTIDE SEQUENCE [LARGE SCALE GENOMIC DNA]</scope>
    <source>
        <strain evidence="2">LZ3.2</strain>
        <tissue evidence="2">Leaf</tissue>
    </source>
</reference>
<keyword evidence="3" id="KW-1185">Reference proteome</keyword>
<dbReference type="SUPFAM" id="SSF81383">
    <property type="entry name" value="F-box domain"/>
    <property type="match status" value="1"/>
</dbReference>
<dbReference type="Pfam" id="PF00646">
    <property type="entry name" value="F-box"/>
    <property type="match status" value="1"/>
</dbReference>
<gene>
    <name evidence="2" type="ORF">H5410_001877</name>
</gene>
<dbReference type="InterPro" id="IPR001810">
    <property type="entry name" value="F-box_dom"/>
</dbReference>
<evidence type="ECO:0000313" key="3">
    <source>
        <dbReference type="Proteomes" id="UP000824120"/>
    </source>
</evidence>
<proteinExistence type="predicted"/>
<name>A0A9J6B0B6_SOLCO</name>
<accession>A0A9J6B0B6</accession>
<dbReference type="OrthoDB" id="1929062at2759"/>
<protein>
    <recommendedName>
        <fullName evidence="1">F-box domain-containing protein</fullName>
    </recommendedName>
</protein>
<organism evidence="2 3">
    <name type="scientific">Solanum commersonii</name>
    <name type="common">Commerson's wild potato</name>
    <name type="synonym">Commerson's nightshade</name>
    <dbReference type="NCBI Taxonomy" id="4109"/>
    <lineage>
        <taxon>Eukaryota</taxon>
        <taxon>Viridiplantae</taxon>
        <taxon>Streptophyta</taxon>
        <taxon>Embryophyta</taxon>
        <taxon>Tracheophyta</taxon>
        <taxon>Spermatophyta</taxon>
        <taxon>Magnoliopsida</taxon>
        <taxon>eudicotyledons</taxon>
        <taxon>Gunneridae</taxon>
        <taxon>Pentapetalae</taxon>
        <taxon>asterids</taxon>
        <taxon>lamiids</taxon>
        <taxon>Solanales</taxon>
        <taxon>Solanaceae</taxon>
        <taxon>Solanoideae</taxon>
        <taxon>Solaneae</taxon>
        <taxon>Solanum</taxon>
    </lineage>
</organism>
<dbReference type="InterPro" id="IPR036047">
    <property type="entry name" value="F-box-like_dom_sf"/>
</dbReference>
<dbReference type="EMBL" id="JACXVP010000001">
    <property type="protein sequence ID" value="KAG5630160.1"/>
    <property type="molecule type" value="Genomic_DNA"/>
</dbReference>
<evidence type="ECO:0000313" key="2">
    <source>
        <dbReference type="EMBL" id="KAG5630160.1"/>
    </source>
</evidence>
<dbReference type="AlphaFoldDB" id="A0A9J6B0B6"/>
<comment type="caution">
    <text evidence="2">The sequence shown here is derived from an EMBL/GenBank/DDBJ whole genome shotgun (WGS) entry which is preliminary data.</text>
</comment>
<dbReference type="InterPro" id="IPR032675">
    <property type="entry name" value="LRR_dom_sf"/>
</dbReference>
<feature type="domain" description="F-box" evidence="1">
    <location>
        <begin position="12"/>
        <end position="54"/>
    </location>
</feature>
<evidence type="ECO:0000259" key="1">
    <source>
        <dbReference type="Pfam" id="PF00646"/>
    </source>
</evidence>